<dbReference type="AlphaFoldDB" id="X1EIQ9"/>
<accession>X1EIQ9</accession>
<evidence type="ECO:0000313" key="1">
    <source>
        <dbReference type="EMBL" id="GAH33221.1"/>
    </source>
</evidence>
<comment type="caution">
    <text evidence="1">The sequence shown here is derived from an EMBL/GenBank/DDBJ whole genome shotgun (WGS) entry which is preliminary data.</text>
</comment>
<protein>
    <submittedName>
        <fullName evidence="1">Uncharacterized protein</fullName>
    </submittedName>
</protein>
<feature type="non-terminal residue" evidence="1">
    <location>
        <position position="1"/>
    </location>
</feature>
<organism evidence="1">
    <name type="scientific">marine sediment metagenome</name>
    <dbReference type="NCBI Taxonomy" id="412755"/>
    <lineage>
        <taxon>unclassified sequences</taxon>
        <taxon>metagenomes</taxon>
        <taxon>ecological metagenomes</taxon>
    </lineage>
</organism>
<sequence length="127" mass="13557">TNIIGYGNEYPFNEAVTYDISCAALDNTHFVVGFSDGGDNEYGKCMIGTISDTNIIGYGNEYPFNEAVTYYVSCAALDATHFVVGYEDVGGDNYGIAMIGTRSEYIPVGLENKSANMGSKMVAAGLI</sequence>
<name>X1EIQ9_9ZZZZ</name>
<gene>
    <name evidence="1" type="ORF">S03H2_22004</name>
</gene>
<reference evidence="1" key="1">
    <citation type="journal article" date="2014" name="Front. Microbiol.">
        <title>High frequency of phylogenetically diverse reductive dehalogenase-homologous genes in deep subseafloor sedimentary metagenomes.</title>
        <authorList>
            <person name="Kawai M."/>
            <person name="Futagami T."/>
            <person name="Toyoda A."/>
            <person name="Takaki Y."/>
            <person name="Nishi S."/>
            <person name="Hori S."/>
            <person name="Arai W."/>
            <person name="Tsubouchi T."/>
            <person name="Morono Y."/>
            <person name="Uchiyama I."/>
            <person name="Ito T."/>
            <person name="Fujiyama A."/>
            <person name="Inagaki F."/>
            <person name="Takami H."/>
        </authorList>
    </citation>
    <scope>NUCLEOTIDE SEQUENCE</scope>
    <source>
        <strain evidence="1">Expedition CK06-06</strain>
    </source>
</reference>
<proteinExistence type="predicted"/>
<dbReference type="EMBL" id="BARU01011781">
    <property type="protein sequence ID" value="GAH33221.1"/>
    <property type="molecule type" value="Genomic_DNA"/>
</dbReference>